<reference evidence="3" key="1">
    <citation type="submission" date="2022-10" db="EMBL/GenBank/DDBJ databases">
        <title>Chitinophaga sp. nov., isolated from soil.</title>
        <authorList>
            <person name="Jeon C.O."/>
        </authorList>
    </citation>
    <scope>NUCLEOTIDE SEQUENCE</scope>
    <source>
        <strain evidence="3">R8</strain>
    </source>
</reference>
<feature type="transmembrane region" description="Helical" evidence="1">
    <location>
        <begin position="69"/>
        <end position="88"/>
    </location>
</feature>
<evidence type="ECO:0000259" key="2">
    <source>
        <dbReference type="SMART" id="SM00014"/>
    </source>
</evidence>
<accession>A0ABY6J490</accession>
<dbReference type="InterPro" id="IPR000326">
    <property type="entry name" value="PAP2/HPO"/>
</dbReference>
<dbReference type="SUPFAM" id="SSF48317">
    <property type="entry name" value="Acid phosphatase/Vanadium-dependent haloperoxidase"/>
    <property type="match status" value="1"/>
</dbReference>
<organism evidence="3 4">
    <name type="scientific">Chitinophaga horti</name>
    <dbReference type="NCBI Taxonomy" id="2920382"/>
    <lineage>
        <taxon>Bacteria</taxon>
        <taxon>Pseudomonadati</taxon>
        <taxon>Bacteroidota</taxon>
        <taxon>Chitinophagia</taxon>
        <taxon>Chitinophagales</taxon>
        <taxon>Chitinophagaceae</taxon>
        <taxon>Chitinophaga</taxon>
    </lineage>
</organism>
<dbReference type="RefSeq" id="WP_264282371.1">
    <property type="nucleotide sequence ID" value="NZ_CP107006.1"/>
</dbReference>
<evidence type="ECO:0000313" key="4">
    <source>
        <dbReference type="Proteomes" id="UP001162741"/>
    </source>
</evidence>
<name>A0ABY6J490_9BACT</name>
<dbReference type="Proteomes" id="UP001162741">
    <property type="component" value="Chromosome"/>
</dbReference>
<dbReference type="Pfam" id="PF01569">
    <property type="entry name" value="PAP2"/>
    <property type="match status" value="1"/>
</dbReference>
<keyword evidence="4" id="KW-1185">Reference proteome</keyword>
<feature type="transmembrane region" description="Helical" evidence="1">
    <location>
        <begin position="42"/>
        <end position="62"/>
    </location>
</feature>
<dbReference type="EMBL" id="CP107006">
    <property type="protein sequence ID" value="UYQ94489.1"/>
    <property type="molecule type" value="Genomic_DNA"/>
</dbReference>
<dbReference type="InterPro" id="IPR036938">
    <property type="entry name" value="PAP2/HPO_sf"/>
</dbReference>
<dbReference type="Gene3D" id="1.20.144.10">
    <property type="entry name" value="Phosphatidic acid phosphatase type 2/haloperoxidase"/>
    <property type="match status" value="1"/>
</dbReference>
<dbReference type="SMART" id="SM00014">
    <property type="entry name" value="acidPPc"/>
    <property type="match status" value="1"/>
</dbReference>
<dbReference type="PANTHER" id="PTHR14969">
    <property type="entry name" value="SPHINGOSINE-1-PHOSPHATE PHOSPHOHYDROLASE"/>
    <property type="match status" value="1"/>
</dbReference>
<dbReference type="PANTHER" id="PTHR14969:SF13">
    <property type="entry name" value="AT30094P"/>
    <property type="match status" value="1"/>
</dbReference>
<feature type="transmembrane region" description="Helical" evidence="1">
    <location>
        <begin position="149"/>
        <end position="168"/>
    </location>
</feature>
<sequence length="214" mass="24926">MIFKLLTTPVMTWTDWLQQLDETLFISIHHFGNVELLDPVMLLLRNALTWVPLYAFVLYFVIRHRPNKAVAFLVGTLICFAIADYGSASIFKPFFQRERPCHNDDLVLYLHQLIGCGGRYGFPSSHASNHFALAAFWFFAMRQMGIRRLYWNWVWIWALLVCYAQVYVGKHYPLDILGGAAFGVLTGFLVSRLFAWWDRSGIRLRKRNQLDTVS</sequence>
<evidence type="ECO:0000313" key="3">
    <source>
        <dbReference type="EMBL" id="UYQ94489.1"/>
    </source>
</evidence>
<feature type="domain" description="Phosphatidic acid phosphatase type 2/haloperoxidase" evidence="2">
    <location>
        <begin position="73"/>
        <end position="191"/>
    </location>
</feature>
<evidence type="ECO:0000256" key="1">
    <source>
        <dbReference type="SAM" id="Phobius"/>
    </source>
</evidence>
<proteinExistence type="predicted"/>
<feature type="transmembrane region" description="Helical" evidence="1">
    <location>
        <begin position="174"/>
        <end position="197"/>
    </location>
</feature>
<keyword evidence="1" id="KW-1133">Transmembrane helix</keyword>
<protein>
    <submittedName>
        <fullName evidence="3">Phosphatase PAP2 family protein</fullName>
    </submittedName>
</protein>
<gene>
    <name evidence="3" type="ORF">MKQ68_05215</name>
</gene>
<keyword evidence="1" id="KW-0472">Membrane</keyword>
<keyword evidence="1" id="KW-0812">Transmembrane</keyword>